<keyword evidence="2" id="KW-1185">Reference proteome</keyword>
<dbReference type="AlphaFoldDB" id="A0A067S7H0"/>
<reference evidence="2" key="1">
    <citation type="journal article" date="2014" name="Proc. Natl. Acad. Sci. U.S.A.">
        <title>Extensive sampling of basidiomycete genomes demonstrates inadequacy of the white-rot/brown-rot paradigm for wood decay fungi.</title>
        <authorList>
            <person name="Riley R."/>
            <person name="Salamov A.A."/>
            <person name="Brown D.W."/>
            <person name="Nagy L.G."/>
            <person name="Floudas D."/>
            <person name="Held B.W."/>
            <person name="Levasseur A."/>
            <person name="Lombard V."/>
            <person name="Morin E."/>
            <person name="Otillar R."/>
            <person name="Lindquist E.A."/>
            <person name="Sun H."/>
            <person name="LaButti K.M."/>
            <person name="Schmutz J."/>
            <person name="Jabbour D."/>
            <person name="Luo H."/>
            <person name="Baker S.E."/>
            <person name="Pisabarro A.G."/>
            <person name="Walton J.D."/>
            <person name="Blanchette R.A."/>
            <person name="Henrissat B."/>
            <person name="Martin F."/>
            <person name="Cullen D."/>
            <person name="Hibbett D.S."/>
            <person name="Grigoriev I.V."/>
        </authorList>
    </citation>
    <scope>NUCLEOTIDE SEQUENCE [LARGE SCALE GENOMIC DNA]</scope>
    <source>
        <strain evidence="2">CBS 339.88</strain>
    </source>
</reference>
<sequence>MSVWPATTPSAFTLLHDDDDLVTLSAAARTFIDAFNFERRFGVPGGFGHLVLVHESRPLVAVGGVRADMGLEPRFANGDEEEKPGSGFSGTAGPSWCLDLEAIFRVVETMQSPALRASA</sequence>
<dbReference type="EMBL" id="KL142420">
    <property type="protein sequence ID" value="KDR66805.1"/>
    <property type="molecule type" value="Genomic_DNA"/>
</dbReference>
<gene>
    <name evidence="1" type="ORF">GALMADRAFT_147656</name>
</gene>
<evidence type="ECO:0000313" key="1">
    <source>
        <dbReference type="EMBL" id="KDR66805.1"/>
    </source>
</evidence>
<proteinExistence type="predicted"/>
<dbReference type="HOGENOM" id="CLU_2061663_0_0_1"/>
<evidence type="ECO:0000313" key="2">
    <source>
        <dbReference type="Proteomes" id="UP000027222"/>
    </source>
</evidence>
<protein>
    <submittedName>
        <fullName evidence="1">Uncharacterized protein</fullName>
    </submittedName>
</protein>
<dbReference type="Proteomes" id="UP000027222">
    <property type="component" value="Unassembled WGS sequence"/>
</dbReference>
<organism evidence="1 2">
    <name type="scientific">Galerina marginata (strain CBS 339.88)</name>
    <dbReference type="NCBI Taxonomy" id="685588"/>
    <lineage>
        <taxon>Eukaryota</taxon>
        <taxon>Fungi</taxon>
        <taxon>Dikarya</taxon>
        <taxon>Basidiomycota</taxon>
        <taxon>Agaricomycotina</taxon>
        <taxon>Agaricomycetes</taxon>
        <taxon>Agaricomycetidae</taxon>
        <taxon>Agaricales</taxon>
        <taxon>Agaricineae</taxon>
        <taxon>Strophariaceae</taxon>
        <taxon>Galerina</taxon>
    </lineage>
</organism>
<name>A0A067S7H0_GALM3</name>
<accession>A0A067S7H0</accession>